<evidence type="ECO:0000313" key="12">
    <source>
        <dbReference type="EMBL" id="KRQ86820.1"/>
    </source>
</evidence>
<dbReference type="FunFam" id="3.40.50.300:FF:000319">
    <property type="entry name" value="DNA repair protein RecN"/>
    <property type="match status" value="1"/>
</dbReference>
<feature type="coiled-coil region" evidence="10">
    <location>
        <begin position="331"/>
        <end position="365"/>
    </location>
</feature>
<dbReference type="InterPro" id="IPR004604">
    <property type="entry name" value="DNA_recomb/repair_RecN"/>
</dbReference>
<evidence type="ECO:0000256" key="1">
    <source>
        <dbReference type="ARBA" id="ARBA00003618"/>
    </source>
</evidence>
<evidence type="ECO:0000256" key="8">
    <source>
        <dbReference type="ARBA" id="ARBA00033408"/>
    </source>
</evidence>
<feature type="domain" description="RecF/RecN/SMC N-terminal" evidence="11">
    <location>
        <begin position="2"/>
        <end position="508"/>
    </location>
</feature>
<dbReference type="GO" id="GO:0043590">
    <property type="term" value="C:bacterial nucleoid"/>
    <property type="evidence" value="ECO:0007669"/>
    <property type="project" value="TreeGrafter"/>
</dbReference>
<keyword evidence="13" id="KW-1185">Reference proteome</keyword>
<dbReference type="EMBL" id="LKHP01000006">
    <property type="protein sequence ID" value="KRQ86820.1"/>
    <property type="molecule type" value="Genomic_DNA"/>
</dbReference>
<dbReference type="RefSeq" id="WP_057978350.1">
    <property type="nucleotide sequence ID" value="NZ_LKHP01000006.1"/>
</dbReference>
<dbReference type="NCBIfam" id="TIGR00634">
    <property type="entry name" value="recN"/>
    <property type="match status" value="1"/>
</dbReference>
<evidence type="ECO:0000256" key="9">
    <source>
        <dbReference type="PIRNR" id="PIRNR003128"/>
    </source>
</evidence>
<dbReference type="GO" id="GO:0006310">
    <property type="term" value="P:DNA recombination"/>
    <property type="evidence" value="ECO:0007669"/>
    <property type="project" value="InterPro"/>
</dbReference>
<accession>A0A0R3K099</accession>
<gene>
    <name evidence="12" type="primary">recN</name>
    <name evidence="12" type="ORF">ABG79_01311</name>
</gene>
<dbReference type="GO" id="GO:0006281">
    <property type="term" value="P:DNA repair"/>
    <property type="evidence" value="ECO:0007669"/>
    <property type="project" value="UniProtKB-KW"/>
</dbReference>
<protein>
    <recommendedName>
        <fullName evidence="3 9">DNA repair protein RecN</fullName>
    </recommendedName>
    <alternativeName>
        <fullName evidence="8 9">Recombination protein N</fullName>
    </alternativeName>
</protein>
<dbReference type="PIRSF" id="PIRSF003128">
    <property type="entry name" value="RecN"/>
    <property type="match status" value="1"/>
</dbReference>
<dbReference type="CDD" id="cd03241">
    <property type="entry name" value="ABC_RecN"/>
    <property type="match status" value="2"/>
</dbReference>
<proteinExistence type="inferred from homology"/>
<sequence length="566" mass="64915">MLLELHIKNFALIDAVDLDFSEGLNILTGETGAGKSILIDSINFLLGEKIGKDVIRKSCDFTFVEGVFEIKSEQLKSIMQDLGIDDDEYVVISREMTKNGKNVARINGKTVTVNMLRKISKFLIDIHGQHEHQSLLDENTHLDILDAFCGEEFHKIKMEYKKTYDELVYIDEKINELKKEEQLKLQKMDILSFQINEIASAQLKLGEDEELSKRRNILINSEKIYNTIASSYAQLYQREEGSSAYDEIAMSISQLENITKYDENILNIKNELEEIYYKLEDIISKLRNYRDKVEFNQEELNVIEERLDLINKLKRKYGNTIEEIINYYDKIVEEYSTIEKSEEILDELNKKYDKLLSEITILADKMSLKRKETAAKLSASIENELRYLGMEKAKFNVEVSQLEKIQSSGMDKVVFLFSANPGEQLRKLNKVASGGEMSRIMLAIKTVIAEIDKIPTLIFDEIDTGISGRTAQSVAEKMSVISKGHQVLCVTHLPQIASMSDRHFKIHKMVYNENTITKVTKLNIDEQVEEIARMVGGALVTELTKEHAKEMLTIAFELKNRIKAAN</sequence>
<evidence type="ECO:0000259" key="11">
    <source>
        <dbReference type="Pfam" id="PF02463"/>
    </source>
</evidence>
<keyword evidence="10" id="KW-0175">Coiled coil</keyword>
<dbReference type="FunFam" id="3.40.50.300:FF:000356">
    <property type="entry name" value="DNA repair protein RecN"/>
    <property type="match status" value="1"/>
</dbReference>
<dbReference type="InterPro" id="IPR027417">
    <property type="entry name" value="P-loop_NTPase"/>
</dbReference>
<dbReference type="Pfam" id="PF02463">
    <property type="entry name" value="SMC_N"/>
    <property type="match status" value="1"/>
</dbReference>
<keyword evidence="4" id="KW-0547">Nucleotide-binding</keyword>
<keyword evidence="5 9" id="KW-0227">DNA damage</keyword>
<dbReference type="PANTHER" id="PTHR11059">
    <property type="entry name" value="DNA REPAIR PROTEIN RECN"/>
    <property type="match status" value="1"/>
</dbReference>
<dbReference type="GO" id="GO:0005524">
    <property type="term" value="F:ATP binding"/>
    <property type="evidence" value="ECO:0007669"/>
    <property type="project" value="UniProtKB-KW"/>
</dbReference>
<feature type="coiled-coil region" evidence="10">
    <location>
        <begin position="279"/>
        <end position="306"/>
    </location>
</feature>
<comment type="similarity">
    <text evidence="2 9">Belongs to the RecN family.</text>
</comment>
<evidence type="ECO:0000256" key="5">
    <source>
        <dbReference type="ARBA" id="ARBA00022763"/>
    </source>
</evidence>
<evidence type="ECO:0000313" key="13">
    <source>
        <dbReference type="Proteomes" id="UP000052015"/>
    </source>
</evidence>
<keyword evidence="7 9" id="KW-0234">DNA repair</keyword>
<keyword evidence="6" id="KW-0067">ATP-binding</keyword>
<evidence type="ECO:0000256" key="3">
    <source>
        <dbReference type="ARBA" id="ARBA00021315"/>
    </source>
</evidence>
<reference evidence="12 13" key="1">
    <citation type="submission" date="2015-09" db="EMBL/GenBank/DDBJ databases">
        <title>Draft genome sequence of a Caloramator mitchellensis, a moderate thermophile from the Great Artesian Basin of Australia.</title>
        <authorList>
            <person name="Patel B.K."/>
        </authorList>
    </citation>
    <scope>NUCLEOTIDE SEQUENCE [LARGE SCALE GENOMIC DNA]</scope>
    <source>
        <strain evidence="12 13">VF08</strain>
    </source>
</reference>
<evidence type="ECO:0000256" key="10">
    <source>
        <dbReference type="SAM" id="Coils"/>
    </source>
</evidence>
<dbReference type="PANTHER" id="PTHR11059:SF0">
    <property type="entry name" value="DNA REPAIR PROTEIN RECN"/>
    <property type="match status" value="1"/>
</dbReference>
<comment type="caution">
    <text evidence="12">The sequence shown here is derived from an EMBL/GenBank/DDBJ whole genome shotgun (WGS) entry which is preliminary data.</text>
</comment>
<dbReference type="Proteomes" id="UP000052015">
    <property type="component" value="Unassembled WGS sequence"/>
</dbReference>
<dbReference type="STRING" id="908809.ABG79_01311"/>
<comment type="function">
    <text evidence="1 9">May be involved in recombinational repair of damaged DNA.</text>
</comment>
<evidence type="ECO:0000256" key="6">
    <source>
        <dbReference type="ARBA" id="ARBA00022840"/>
    </source>
</evidence>
<name>A0A0R3K099_CALMK</name>
<dbReference type="AlphaFoldDB" id="A0A0R3K099"/>
<organism evidence="12 13">
    <name type="scientific">Caloramator mitchellensis</name>
    <dbReference type="NCBI Taxonomy" id="908809"/>
    <lineage>
        <taxon>Bacteria</taxon>
        <taxon>Bacillati</taxon>
        <taxon>Bacillota</taxon>
        <taxon>Clostridia</taxon>
        <taxon>Eubacteriales</taxon>
        <taxon>Clostridiaceae</taxon>
        <taxon>Caloramator</taxon>
    </lineage>
</organism>
<dbReference type="PATRIC" id="fig|908809.3.peg.1320"/>
<evidence type="ECO:0000256" key="7">
    <source>
        <dbReference type="ARBA" id="ARBA00023204"/>
    </source>
</evidence>
<dbReference type="OrthoDB" id="9806954at2"/>
<dbReference type="GO" id="GO:0009432">
    <property type="term" value="P:SOS response"/>
    <property type="evidence" value="ECO:0007669"/>
    <property type="project" value="TreeGrafter"/>
</dbReference>
<dbReference type="Gene3D" id="3.40.50.300">
    <property type="entry name" value="P-loop containing nucleotide triphosphate hydrolases"/>
    <property type="match status" value="2"/>
</dbReference>
<dbReference type="InterPro" id="IPR003395">
    <property type="entry name" value="RecF/RecN/SMC_N"/>
</dbReference>
<evidence type="ECO:0000256" key="2">
    <source>
        <dbReference type="ARBA" id="ARBA00009441"/>
    </source>
</evidence>
<dbReference type="SUPFAM" id="SSF52540">
    <property type="entry name" value="P-loop containing nucleoside triphosphate hydrolases"/>
    <property type="match status" value="1"/>
</dbReference>
<evidence type="ECO:0000256" key="4">
    <source>
        <dbReference type="ARBA" id="ARBA00022741"/>
    </source>
</evidence>